<keyword evidence="3" id="KW-1185">Reference proteome</keyword>
<reference evidence="2" key="1">
    <citation type="submission" date="2020-07" db="EMBL/GenBank/DDBJ databases">
        <title>Ethylene signaling mediates host invasion by parasitic plants.</title>
        <authorList>
            <person name="Yoshida S."/>
        </authorList>
    </citation>
    <scope>NUCLEOTIDE SEQUENCE</scope>
    <source>
        <strain evidence="2">Okayama</strain>
    </source>
</reference>
<comment type="caution">
    <text evidence="2">The sequence shown here is derived from an EMBL/GenBank/DDBJ whole genome shotgun (WGS) entry which is preliminary data.</text>
</comment>
<dbReference type="AlphaFoldDB" id="A0A830C2A9"/>
<proteinExistence type="predicted"/>
<evidence type="ECO:0000313" key="3">
    <source>
        <dbReference type="Proteomes" id="UP000653305"/>
    </source>
</evidence>
<feature type="compositionally biased region" description="Basic residues" evidence="1">
    <location>
        <begin position="76"/>
        <end position="85"/>
    </location>
</feature>
<organism evidence="2 3">
    <name type="scientific">Phtheirospermum japonicum</name>
    <dbReference type="NCBI Taxonomy" id="374723"/>
    <lineage>
        <taxon>Eukaryota</taxon>
        <taxon>Viridiplantae</taxon>
        <taxon>Streptophyta</taxon>
        <taxon>Embryophyta</taxon>
        <taxon>Tracheophyta</taxon>
        <taxon>Spermatophyta</taxon>
        <taxon>Magnoliopsida</taxon>
        <taxon>eudicotyledons</taxon>
        <taxon>Gunneridae</taxon>
        <taxon>Pentapetalae</taxon>
        <taxon>asterids</taxon>
        <taxon>lamiids</taxon>
        <taxon>Lamiales</taxon>
        <taxon>Orobanchaceae</taxon>
        <taxon>Orobanchaceae incertae sedis</taxon>
        <taxon>Phtheirospermum</taxon>
    </lineage>
</organism>
<evidence type="ECO:0000256" key="1">
    <source>
        <dbReference type="SAM" id="MobiDB-lite"/>
    </source>
</evidence>
<gene>
    <name evidence="2" type="ORF">PHJA_001096100</name>
</gene>
<name>A0A830C2A9_9LAMI</name>
<dbReference type="Proteomes" id="UP000653305">
    <property type="component" value="Unassembled WGS sequence"/>
</dbReference>
<dbReference type="EMBL" id="BMAC01000193">
    <property type="protein sequence ID" value="GFP89525.1"/>
    <property type="molecule type" value="Genomic_DNA"/>
</dbReference>
<accession>A0A830C2A9</accession>
<feature type="region of interest" description="Disordered" evidence="1">
    <location>
        <begin position="76"/>
        <end position="97"/>
    </location>
</feature>
<sequence length="97" mass="11088">MLGLRRRGATPLTFWWRGIPGICSAHVCQSPTRGPPPAPSWDPPPPYASKCAKEEFVKWMRRCGGRNREPWEAVVARHRRRRRKSSSSVSTYEPSDV</sequence>
<protein>
    <submittedName>
        <fullName evidence="2">Uncharacterized protein</fullName>
    </submittedName>
</protein>
<evidence type="ECO:0000313" key="2">
    <source>
        <dbReference type="EMBL" id="GFP89525.1"/>
    </source>
</evidence>